<organism evidence="8 9">
    <name type="scientific">Georgenia halophila</name>
    <dbReference type="NCBI Taxonomy" id="620889"/>
    <lineage>
        <taxon>Bacteria</taxon>
        <taxon>Bacillati</taxon>
        <taxon>Actinomycetota</taxon>
        <taxon>Actinomycetes</taxon>
        <taxon>Micrococcales</taxon>
        <taxon>Bogoriellaceae</taxon>
        <taxon>Georgenia</taxon>
    </lineage>
</organism>
<dbReference type="HAMAP" id="MF_00065">
    <property type="entry name" value="Adenylyl_sulf_kinase"/>
    <property type="match status" value="1"/>
</dbReference>
<evidence type="ECO:0000256" key="6">
    <source>
        <dbReference type="HAMAP-Rule" id="MF_00065"/>
    </source>
</evidence>
<dbReference type="InterPro" id="IPR059117">
    <property type="entry name" value="APS_kinase_dom"/>
</dbReference>
<dbReference type="Gene3D" id="3.40.50.300">
    <property type="entry name" value="P-loop containing nucleotide triphosphate hydrolases"/>
    <property type="match status" value="1"/>
</dbReference>
<accession>A0ABP8KUL6</accession>
<comment type="pathway">
    <text evidence="6">Sulfur metabolism; hydrogen sulfide biosynthesis; sulfite from sulfate: step 2/3.</text>
</comment>
<dbReference type="NCBIfam" id="NF003013">
    <property type="entry name" value="PRK03846.1"/>
    <property type="match status" value="1"/>
</dbReference>
<gene>
    <name evidence="6" type="primary">cysC</name>
    <name evidence="8" type="ORF">GCM10023169_01920</name>
</gene>
<evidence type="ECO:0000256" key="3">
    <source>
        <dbReference type="ARBA" id="ARBA00022679"/>
    </source>
</evidence>
<keyword evidence="9" id="KW-1185">Reference proteome</keyword>
<evidence type="ECO:0000256" key="5">
    <source>
        <dbReference type="ARBA" id="ARBA00022840"/>
    </source>
</evidence>
<dbReference type="Proteomes" id="UP001500622">
    <property type="component" value="Unassembled WGS sequence"/>
</dbReference>
<dbReference type="Pfam" id="PF01583">
    <property type="entry name" value="APS_kinase"/>
    <property type="match status" value="1"/>
</dbReference>
<keyword evidence="3 6" id="KW-0808">Transferase</keyword>
<evidence type="ECO:0000256" key="2">
    <source>
        <dbReference type="ARBA" id="ARBA00012121"/>
    </source>
</evidence>
<keyword evidence="6" id="KW-0418">Kinase</keyword>
<proteinExistence type="inferred from homology"/>
<keyword evidence="6" id="KW-0597">Phosphoprotein</keyword>
<comment type="similarity">
    <text evidence="6">Belongs to the APS kinase family.</text>
</comment>
<evidence type="ECO:0000256" key="1">
    <source>
        <dbReference type="ARBA" id="ARBA00001823"/>
    </source>
</evidence>
<keyword evidence="5 6" id="KW-0067">ATP-binding</keyword>
<sequence length="420" mass="44238">MPKYTPTARELDDLELMRLGALGPEPRFAGPETGPMLVVPQPVADNATGRLQLVDPEGTTLASVTITATYAHEGGTGVVGDVQHTGEAASRPFHHLYVPAMQAREQYGPSTVVVPVDSAPSEDDIIAAGRAANGGRILFLCLTGHGTPQNLSAAGLVRATRAAAEPVEDAVVLAAPLARHDNGSMDAALLDRLLESYAPGADVVVPTSGGPLPANVRGIVAAENPQGLDRGAVVFFTGLSGSGKSTLATALVNHVAETGERRITSLDGDVVRRNLSKGLTFSTEDRETNIRRIGWVAAEIARHGGMAVCSPIAPFDSTRREVRRMVEAGNATFVLVHVSTPLEECERRDRKGLYARARRGEISDFTGISSPYEVPVDSDVVVNTTDLDVTSALEHVLDALKDRQVVSAFPAATQTPGPRG</sequence>
<evidence type="ECO:0000313" key="9">
    <source>
        <dbReference type="Proteomes" id="UP001500622"/>
    </source>
</evidence>
<reference evidence="9" key="1">
    <citation type="journal article" date="2019" name="Int. J. Syst. Evol. Microbiol.">
        <title>The Global Catalogue of Microorganisms (GCM) 10K type strain sequencing project: providing services to taxonomists for standard genome sequencing and annotation.</title>
        <authorList>
            <consortium name="The Broad Institute Genomics Platform"/>
            <consortium name="The Broad Institute Genome Sequencing Center for Infectious Disease"/>
            <person name="Wu L."/>
            <person name="Ma J."/>
        </authorList>
    </citation>
    <scope>NUCLEOTIDE SEQUENCE [LARGE SCALE GENOMIC DNA]</scope>
    <source>
        <strain evidence="9">JCM 17810</strain>
    </source>
</reference>
<dbReference type="PANTHER" id="PTHR42700">
    <property type="entry name" value="SULFATE ADENYLYLTRANSFERASE"/>
    <property type="match status" value="1"/>
</dbReference>
<dbReference type="InterPro" id="IPR050512">
    <property type="entry name" value="Sulf_AdTrans/APS_kinase"/>
</dbReference>
<dbReference type="InterPro" id="IPR002891">
    <property type="entry name" value="APS"/>
</dbReference>
<evidence type="ECO:0000259" key="7">
    <source>
        <dbReference type="Pfam" id="PF01583"/>
    </source>
</evidence>
<comment type="caution">
    <text evidence="6">Lacks conserved residue(s) required for the propagation of feature annotation.</text>
</comment>
<name>A0ABP8KUL6_9MICO</name>
<comment type="catalytic activity">
    <reaction evidence="1 6">
        <text>adenosine 5'-phosphosulfate + ATP = 3'-phosphoadenylyl sulfate + ADP + H(+)</text>
        <dbReference type="Rhea" id="RHEA:24152"/>
        <dbReference type="ChEBI" id="CHEBI:15378"/>
        <dbReference type="ChEBI" id="CHEBI:30616"/>
        <dbReference type="ChEBI" id="CHEBI:58243"/>
        <dbReference type="ChEBI" id="CHEBI:58339"/>
        <dbReference type="ChEBI" id="CHEBI:456216"/>
        <dbReference type="EC" id="2.7.1.25"/>
    </reaction>
</comment>
<evidence type="ECO:0000313" key="8">
    <source>
        <dbReference type="EMBL" id="GAA4415526.1"/>
    </source>
</evidence>
<comment type="caution">
    <text evidence="8">The sequence shown here is derived from an EMBL/GenBank/DDBJ whole genome shotgun (WGS) entry which is preliminary data.</text>
</comment>
<dbReference type="CDD" id="cd02027">
    <property type="entry name" value="APSK"/>
    <property type="match status" value="1"/>
</dbReference>
<dbReference type="InterPro" id="IPR027417">
    <property type="entry name" value="P-loop_NTPase"/>
</dbReference>
<dbReference type="NCBIfam" id="TIGR00455">
    <property type="entry name" value="apsK"/>
    <property type="match status" value="1"/>
</dbReference>
<dbReference type="PANTHER" id="PTHR42700:SF1">
    <property type="entry name" value="SULFATE ADENYLYLTRANSFERASE"/>
    <property type="match status" value="1"/>
</dbReference>
<dbReference type="EC" id="2.7.1.25" evidence="2 6"/>
<keyword evidence="4 6" id="KW-0547">Nucleotide-binding</keyword>
<comment type="function">
    <text evidence="6">Catalyzes the synthesis of activated sulfate.</text>
</comment>
<evidence type="ECO:0000256" key="4">
    <source>
        <dbReference type="ARBA" id="ARBA00022741"/>
    </source>
</evidence>
<protein>
    <recommendedName>
        <fullName evidence="2 6">Adenylyl-sulfate kinase</fullName>
        <ecNumber evidence="2 6">2.7.1.25</ecNumber>
    </recommendedName>
    <alternativeName>
        <fullName evidence="6">APS kinase</fullName>
    </alternativeName>
    <alternativeName>
        <fullName evidence="6">ATP adenosine-5'-phosphosulfate 3'-phosphotransferase</fullName>
    </alternativeName>
    <alternativeName>
        <fullName evidence="6">Adenosine-5'-phosphosulfate kinase</fullName>
    </alternativeName>
</protein>
<dbReference type="SUPFAM" id="SSF52540">
    <property type="entry name" value="P-loop containing nucleoside triphosphate hydrolases"/>
    <property type="match status" value="1"/>
</dbReference>
<feature type="binding site" evidence="6">
    <location>
        <begin position="238"/>
        <end position="245"/>
    </location>
    <ligand>
        <name>ATP</name>
        <dbReference type="ChEBI" id="CHEBI:30616"/>
    </ligand>
</feature>
<dbReference type="EMBL" id="BAABGN010000001">
    <property type="protein sequence ID" value="GAA4415526.1"/>
    <property type="molecule type" value="Genomic_DNA"/>
</dbReference>
<feature type="domain" description="APS kinase" evidence="7">
    <location>
        <begin position="230"/>
        <end position="383"/>
    </location>
</feature>